<organism evidence="2 3">
    <name type="scientific">Clostridium frigoris</name>
    <dbReference type="NCBI Taxonomy" id="205327"/>
    <lineage>
        <taxon>Bacteria</taxon>
        <taxon>Bacillati</taxon>
        <taxon>Bacillota</taxon>
        <taxon>Clostridia</taxon>
        <taxon>Eubacteriales</taxon>
        <taxon>Clostridiaceae</taxon>
        <taxon>Clostridium</taxon>
    </lineage>
</organism>
<dbReference type="InterPro" id="IPR052926">
    <property type="entry name" value="Metallo-beta-lactamase_dom"/>
</dbReference>
<protein>
    <submittedName>
        <fullName evidence="2">Uncharacterized protein</fullName>
    </submittedName>
</protein>
<feature type="transmembrane region" description="Helical" evidence="1">
    <location>
        <begin position="6"/>
        <end position="22"/>
    </location>
</feature>
<dbReference type="Proteomes" id="UP000776252">
    <property type="component" value="Unassembled WGS sequence"/>
</dbReference>
<evidence type="ECO:0000256" key="1">
    <source>
        <dbReference type="SAM" id="Phobius"/>
    </source>
</evidence>
<keyword evidence="1" id="KW-0472">Membrane</keyword>
<keyword evidence="1" id="KW-1133">Transmembrane helix</keyword>
<keyword evidence="3" id="KW-1185">Reference proteome</keyword>
<proteinExistence type="predicted"/>
<evidence type="ECO:0000313" key="3">
    <source>
        <dbReference type="Proteomes" id="UP000776252"/>
    </source>
</evidence>
<keyword evidence="1" id="KW-0812">Transmembrane</keyword>
<name>A0ABS6BUY1_9CLOT</name>
<dbReference type="EMBL" id="JAHLDV010000034">
    <property type="protein sequence ID" value="MBU3160729.1"/>
    <property type="molecule type" value="Genomic_DNA"/>
</dbReference>
<accession>A0ABS6BUY1</accession>
<sequence length="105" mass="12128">MKHEKGLIVIVGCFHIGIVNILERIIEHTNMTIYVIIKETHLVEVNEKRLKNTINYFKEKNISLLAMSHCTGKVIKIGIKQVDIKEITDYVLLLLLLLAFDNNKK</sequence>
<gene>
    <name evidence="2" type="ORF">KPL37_13345</name>
</gene>
<evidence type="ECO:0000313" key="2">
    <source>
        <dbReference type="EMBL" id="MBU3160729.1"/>
    </source>
</evidence>
<dbReference type="PANTHER" id="PTHR13754:SF18">
    <property type="entry name" value="7,8-DIHYDROPTERIN-6-METHYL-4-(BETA-D-RIBOFURANOSYL)-AMINOBENZENE-5'-PHOSPHATE SYNTHASE"/>
    <property type="match status" value="1"/>
</dbReference>
<comment type="caution">
    <text evidence="2">The sequence shown here is derived from an EMBL/GenBank/DDBJ whole genome shotgun (WGS) entry which is preliminary data.</text>
</comment>
<reference evidence="2 3" key="1">
    <citation type="submission" date="2021-06" db="EMBL/GenBank/DDBJ databases">
        <title>Clostridia strains as spoilage organisms.</title>
        <authorList>
            <person name="Wambui J."/>
            <person name="Stephan R."/>
            <person name="Stevens M.J.A."/>
        </authorList>
    </citation>
    <scope>NUCLEOTIDE SEQUENCE [LARGE SCALE GENOMIC DNA]</scope>
    <source>
        <strain evidence="2 3">DSM 14204</strain>
    </source>
</reference>
<dbReference type="PANTHER" id="PTHR13754">
    <property type="entry name" value="METALLO-BETA-LACTAMASE SUPERFAMILY PROTEIN"/>
    <property type="match status" value="1"/>
</dbReference>
<dbReference type="RefSeq" id="WP_216150142.1">
    <property type="nucleotide sequence ID" value="NZ_JAHLDV010000034.1"/>
</dbReference>